<reference evidence="1" key="1">
    <citation type="submission" date="2019-11" db="EMBL/GenBank/DDBJ databases">
        <title>Genomic insights into an expanded diversity of filamentous marine cyanobacteria reveals the extraordinary biosynthetic potential of Moorea and Okeania.</title>
        <authorList>
            <person name="Ferreira Leao T."/>
            <person name="Wang M."/>
            <person name="Moss N."/>
            <person name="Da Silva R."/>
            <person name="Sanders J."/>
            <person name="Nurk S."/>
            <person name="Gurevich A."/>
            <person name="Humphrey G."/>
            <person name="Reher R."/>
            <person name="Zhu Q."/>
            <person name="Belda-Ferre P."/>
            <person name="Glukhov E."/>
            <person name="Rex R."/>
            <person name="Dorrestein P.C."/>
            <person name="Knight R."/>
            <person name="Pevzner P."/>
            <person name="Gerwick W.H."/>
            <person name="Gerwick L."/>
        </authorList>
    </citation>
    <scope>NUCLEOTIDE SEQUENCE</scope>
    <source>
        <strain evidence="1">SIO1C4</strain>
    </source>
</reference>
<name>A0A6B3NDU9_9CYAN</name>
<dbReference type="EMBL" id="JAAHFQ010000090">
    <property type="protein sequence ID" value="NER27318.1"/>
    <property type="molecule type" value="Genomic_DNA"/>
</dbReference>
<accession>A0A6B3NDU9</accession>
<protein>
    <submittedName>
        <fullName evidence="1">Uncharacterized protein</fullName>
    </submittedName>
</protein>
<dbReference type="AlphaFoldDB" id="A0A6B3NDU9"/>
<gene>
    <name evidence="1" type="ORF">F6J89_06685</name>
</gene>
<proteinExistence type="predicted"/>
<sequence>MHPRTYGTQETITAEHSYSCQRDQENKRYFQRRIRKQQPAEIAAKMLKTMVFHGQGMPPRRFCRRWFGLEAINEYGQPLHQESYIVMLESEHGYREKCINLIARILKIKPNTIHRWGKGVEFDKIPPDKRQQYEMYLGYVDTLRMITTSLAGLEGSLLEGLLHRLEIS</sequence>
<comment type="caution">
    <text evidence="1">The sequence shown here is derived from an EMBL/GenBank/DDBJ whole genome shotgun (WGS) entry which is preliminary data.</text>
</comment>
<organism evidence="1">
    <name type="scientific">Symploca sp. SIO1C4</name>
    <dbReference type="NCBI Taxonomy" id="2607765"/>
    <lineage>
        <taxon>Bacteria</taxon>
        <taxon>Bacillati</taxon>
        <taxon>Cyanobacteriota</taxon>
        <taxon>Cyanophyceae</taxon>
        <taxon>Coleofasciculales</taxon>
        <taxon>Coleofasciculaceae</taxon>
        <taxon>Symploca</taxon>
    </lineage>
</organism>
<evidence type="ECO:0000313" key="1">
    <source>
        <dbReference type="EMBL" id="NER27318.1"/>
    </source>
</evidence>